<comment type="caution">
    <text evidence="1">The sequence shown here is derived from an EMBL/GenBank/DDBJ whole genome shotgun (WGS) entry which is preliminary data.</text>
</comment>
<dbReference type="GeneID" id="38781295"/>
<protein>
    <submittedName>
        <fullName evidence="1">Uncharacterized protein</fullName>
    </submittedName>
</protein>
<organism evidence="1 2">
    <name type="scientific">Sparassis crispa</name>
    <dbReference type="NCBI Taxonomy" id="139825"/>
    <lineage>
        <taxon>Eukaryota</taxon>
        <taxon>Fungi</taxon>
        <taxon>Dikarya</taxon>
        <taxon>Basidiomycota</taxon>
        <taxon>Agaricomycotina</taxon>
        <taxon>Agaricomycetes</taxon>
        <taxon>Polyporales</taxon>
        <taxon>Sparassidaceae</taxon>
        <taxon>Sparassis</taxon>
    </lineage>
</organism>
<evidence type="ECO:0000313" key="2">
    <source>
        <dbReference type="Proteomes" id="UP000287166"/>
    </source>
</evidence>
<dbReference type="RefSeq" id="XP_027615291.1">
    <property type="nucleotide sequence ID" value="XM_027759490.1"/>
</dbReference>
<evidence type="ECO:0000313" key="1">
    <source>
        <dbReference type="EMBL" id="GBE84378.1"/>
    </source>
</evidence>
<name>A0A401GQ85_9APHY</name>
<dbReference type="InParanoid" id="A0A401GQ85"/>
<dbReference type="Proteomes" id="UP000287166">
    <property type="component" value="Unassembled WGS sequence"/>
</dbReference>
<dbReference type="OrthoDB" id="2692137at2759"/>
<dbReference type="EMBL" id="BFAD01000006">
    <property type="protein sequence ID" value="GBE84378.1"/>
    <property type="molecule type" value="Genomic_DNA"/>
</dbReference>
<gene>
    <name evidence="1" type="ORF">SCP_0603570</name>
</gene>
<accession>A0A401GQ85</accession>
<sequence length="91" mass="10888">MRQDGQWGPQEYSRWLQMYDCKVIHHMCIPTLQSMVEADVMVLWDKIWVWEWEVDTTCGVPELGFLVEDKLKELTETALHVTHRFKHKLGE</sequence>
<dbReference type="AlphaFoldDB" id="A0A401GQ85"/>
<keyword evidence="2" id="KW-1185">Reference proteome</keyword>
<reference evidence="1 2" key="1">
    <citation type="journal article" date="2018" name="Sci. Rep.">
        <title>Genome sequence of the cauliflower mushroom Sparassis crispa (Hanabiratake) and its association with beneficial usage.</title>
        <authorList>
            <person name="Kiyama R."/>
            <person name="Furutani Y."/>
            <person name="Kawaguchi K."/>
            <person name="Nakanishi T."/>
        </authorList>
    </citation>
    <scope>NUCLEOTIDE SEQUENCE [LARGE SCALE GENOMIC DNA]</scope>
</reference>
<proteinExistence type="predicted"/>